<feature type="compositionally biased region" description="Polar residues" evidence="12">
    <location>
        <begin position="977"/>
        <end position="988"/>
    </location>
</feature>
<feature type="compositionally biased region" description="Polar residues" evidence="12">
    <location>
        <begin position="923"/>
        <end position="961"/>
    </location>
</feature>
<feature type="region of interest" description="Disordered" evidence="12">
    <location>
        <begin position="511"/>
        <end position="1009"/>
    </location>
</feature>
<accession>A0A194XLT1</accession>
<feature type="compositionally biased region" description="Polar residues" evidence="12">
    <location>
        <begin position="567"/>
        <end position="580"/>
    </location>
</feature>
<dbReference type="RefSeq" id="XP_018075560.1">
    <property type="nucleotide sequence ID" value="XM_018210528.1"/>
</dbReference>
<comment type="catalytic activity">
    <reaction evidence="10">
        <text>L-threonyl-[protein] + ATP = O-phospho-L-threonyl-[protein] + ADP + H(+)</text>
        <dbReference type="Rhea" id="RHEA:46608"/>
        <dbReference type="Rhea" id="RHEA-COMP:11060"/>
        <dbReference type="Rhea" id="RHEA-COMP:11605"/>
        <dbReference type="ChEBI" id="CHEBI:15378"/>
        <dbReference type="ChEBI" id="CHEBI:30013"/>
        <dbReference type="ChEBI" id="CHEBI:30616"/>
        <dbReference type="ChEBI" id="CHEBI:61977"/>
        <dbReference type="ChEBI" id="CHEBI:456216"/>
        <dbReference type="EC" id="2.7.11.1"/>
    </reaction>
</comment>
<keyword evidence="6" id="KW-0808">Transferase</keyword>
<evidence type="ECO:0000256" key="3">
    <source>
        <dbReference type="ARBA" id="ARBA00022490"/>
    </source>
</evidence>
<keyword evidence="7" id="KW-0547">Nucleotide-binding</keyword>
<evidence type="ECO:0000256" key="12">
    <source>
        <dbReference type="SAM" id="MobiDB-lite"/>
    </source>
</evidence>
<feature type="domain" description="Protein kinase" evidence="13">
    <location>
        <begin position="46"/>
        <end position="321"/>
    </location>
</feature>
<feature type="region of interest" description="Disordered" evidence="12">
    <location>
        <begin position="1041"/>
        <end position="1067"/>
    </location>
</feature>
<organism evidence="14 15">
    <name type="scientific">Mollisia scopiformis</name>
    <name type="common">Conifer needle endophyte fungus</name>
    <name type="synonym">Phialocephala scopiformis</name>
    <dbReference type="NCBI Taxonomy" id="149040"/>
    <lineage>
        <taxon>Eukaryota</taxon>
        <taxon>Fungi</taxon>
        <taxon>Dikarya</taxon>
        <taxon>Ascomycota</taxon>
        <taxon>Pezizomycotina</taxon>
        <taxon>Leotiomycetes</taxon>
        <taxon>Helotiales</taxon>
        <taxon>Mollisiaceae</taxon>
        <taxon>Mollisia</taxon>
    </lineage>
</organism>
<dbReference type="Pfam" id="PF00069">
    <property type="entry name" value="Pkinase"/>
    <property type="match status" value="1"/>
</dbReference>
<dbReference type="PANTHER" id="PTHR22967:SF57">
    <property type="entry name" value="AUXILIN, ISOFORM A-RELATED"/>
    <property type="match status" value="1"/>
</dbReference>
<gene>
    <name evidence="14" type="ORF">LY89DRAFT_609720</name>
</gene>
<evidence type="ECO:0000256" key="7">
    <source>
        <dbReference type="ARBA" id="ARBA00022741"/>
    </source>
</evidence>
<evidence type="ECO:0000256" key="5">
    <source>
        <dbReference type="ARBA" id="ARBA00022553"/>
    </source>
</evidence>
<dbReference type="InterPro" id="IPR000719">
    <property type="entry name" value="Prot_kinase_dom"/>
</dbReference>
<evidence type="ECO:0000259" key="13">
    <source>
        <dbReference type="PROSITE" id="PS50011"/>
    </source>
</evidence>
<reference evidence="14 15" key="1">
    <citation type="submission" date="2015-10" db="EMBL/GenBank/DDBJ databases">
        <title>Full genome of DAOMC 229536 Phialocephala scopiformis, a fungal endophyte of spruce producing the potent anti-insectan compound rugulosin.</title>
        <authorList>
            <consortium name="DOE Joint Genome Institute"/>
            <person name="Walker A.K."/>
            <person name="Frasz S.L."/>
            <person name="Seifert K.A."/>
            <person name="Miller J.D."/>
            <person name="Mondo S.J."/>
            <person name="Labutti K."/>
            <person name="Lipzen A."/>
            <person name="Dockter R."/>
            <person name="Kennedy M."/>
            <person name="Grigoriev I.V."/>
            <person name="Spatafora J.W."/>
        </authorList>
    </citation>
    <scope>NUCLEOTIDE SEQUENCE [LARGE SCALE GENOMIC DNA]</scope>
    <source>
        <strain evidence="14 15">CBS 120377</strain>
    </source>
</reference>
<feature type="compositionally biased region" description="Polar residues" evidence="12">
    <location>
        <begin position="887"/>
        <end position="897"/>
    </location>
</feature>
<sequence>MASYNHQMPATASRPVFGAPVPMADPSAPAGTFAPGTKIQVGSQKVVIQKYFSEGGFAHVYLVKMPKPIDGTDIAVLKRVAVPDKEHLANMRTEVETMKKLKGHRPIVTYYDSHASQLKGGGYEVFLLMEFCNGGGLIDFMNTRLQNRLTEPEILKIFSDVAEGVACMHYLKPPLLHRDLKVENVLITSTGHSKRFKLCDFGSTAPPRPAATTAAECRLLEDDVQKHTTLQYRSPEMIDVYRKQPIDEKSDIWALGVLLYKLCYYTTPFEAQGQLAILNASFKFPSYPPFSDPLKKLIASMLKEKPTSRPNIYQVLREACLMQGIEVPIKDIYAARTQSEARRNQQLPSPEQNVVSPPVVGAVFAPPPPQQQVIPDVVPMRRGRPTASAPVHVAKPSPSPMRGTTSDPFAALDSKSPPGPVDEISNRFPSLDQFSLLHDGGKFDFDNKTSPTHPPRDLGQRVTEKLADDAFVVPTPKTSTPSSTVKPSSNVVSRAQKIISNNPELQAVATSPSIVYQPTPTRPPVNSYVSQGTMTAPTPPPPGQTPVKYTSSPAPRFPPVSDHHRSTSLPRNQEATSSRSHFLRPEEMQPVQTTIPRVPSNSHLGHARHPSSSRPSLEGGRPNADALDPVARTKSSNSRPRPSSTYLESNMDFLREKEKESNGRPSFSEKRPSYSRDSAVAEPDADEETNIESNVDFLRTMEDQDSTKKDRRRSSGGGNKSKRSSLPSMTLSGTKNLLAGKFGDAFKRFENNTSAPPGPRTPSPLQDMERRDLTPIAGSEATDGRSDDGNILEDMDNLAPEQRREIERRRLSMEEKRVANAAAEYRKRLADRASAPAPKSIGGISRATSIQNKVKSLLDENQGPSPKKTAEGYGKYTDAIPRPQASAFESQPSSSNPYAKPSITRKPITSTLPTHARTVPMVTPSTSASEISYAKTRSQPPSAHTNSLPQHITMSPATISKTGGPRPSAPPKPMHLNSISTGPGSGPQNSPPKPSSHLQKAKLGGLEAEMSTREKEDYLADFSKRFPSLSGIEMVERDIERPARESIDRERTPGMVIDAKGLRSRDI</sequence>
<evidence type="ECO:0000256" key="9">
    <source>
        <dbReference type="ARBA" id="ARBA00022840"/>
    </source>
</evidence>
<dbReference type="CDD" id="cd14037">
    <property type="entry name" value="STKc_NAK_like"/>
    <property type="match status" value="1"/>
</dbReference>
<evidence type="ECO:0000256" key="4">
    <source>
        <dbReference type="ARBA" id="ARBA00022527"/>
    </source>
</evidence>
<evidence type="ECO:0000256" key="1">
    <source>
        <dbReference type="ARBA" id="ARBA00004496"/>
    </source>
</evidence>
<dbReference type="GO" id="GO:0005524">
    <property type="term" value="F:ATP binding"/>
    <property type="evidence" value="ECO:0007669"/>
    <property type="project" value="UniProtKB-KW"/>
</dbReference>
<comment type="subcellular location">
    <subcellularLocation>
        <location evidence="1">Cytoplasm</location>
    </subcellularLocation>
</comment>
<dbReference type="InterPro" id="IPR008271">
    <property type="entry name" value="Ser/Thr_kinase_AS"/>
</dbReference>
<evidence type="ECO:0000256" key="6">
    <source>
        <dbReference type="ARBA" id="ARBA00022679"/>
    </source>
</evidence>
<proteinExistence type="predicted"/>
<dbReference type="STRING" id="149040.A0A194XLT1"/>
<evidence type="ECO:0000256" key="8">
    <source>
        <dbReference type="ARBA" id="ARBA00022777"/>
    </source>
</evidence>
<dbReference type="AlphaFoldDB" id="A0A194XLT1"/>
<feature type="compositionally biased region" description="Basic and acidic residues" evidence="12">
    <location>
        <begin position="801"/>
        <end position="831"/>
    </location>
</feature>
<feature type="compositionally biased region" description="Polar residues" evidence="12">
    <location>
        <begin position="726"/>
        <end position="735"/>
    </location>
</feature>
<dbReference type="GO" id="GO:0000147">
    <property type="term" value="P:actin cortical patch assembly"/>
    <property type="evidence" value="ECO:0007669"/>
    <property type="project" value="TreeGrafter"/>
</dbReference>
<keyword evidence="5" id="KW-0597">Phosphoprotein</keyword>
<keyword evidence="8 14" id="KW-0418">Kinase</keyword>
<dbReference type="EC" id="2.7.11.1" evidence="2"/>
<dbReference type="SUPFAM" id="SSF56112">
    <property type="entry name" value="Protein kinase-like (PK-like)"/>
    <property type="match status" value="1"/>
</dbReference>
<dbReference type="SMART" id="SM00220">
    <property type="entry name" value="S_TKc"/>
    <property type="match status" value="1"/>
</dbReference>
<evidence type="ECO:0000256" key="11">
    <source>
        <dbReference type="ARBA" id="ARBA00048679"/>
    </source>
</evidence>
<dbReference type="GeneID" id="28820254"/>
<dbReference type="InParanoid" id="A0A194XLT1"/>
<feature type="compositionally biased region" description="Basic and acidic residues" evidence="12">
    <location>
        <begin position="699"/>
        <end position="708"/>
    </location>
</feature>
<feature type="compositionally biased region" description="Polar residues" evidence="12">
    <location>
        <begin position="633"/>
        <end position="648"/>
    </location>
</feature>
<protein>
    <recommendedName>
        <fullName evidence="2">non-specific serine/threonine protein kinase</fullName>
        <ecNumber evidence="2">2.7.11.1</ecNumber>
    </recommendedName>
</protein>
<dbReference type="PROSITE" id="PS00108">
    <property type="entry name" value="PROTEIN_KINASE_ST"/>
    <property type="match status" value="1"/>
</dbReference>
<dbReference type="OrthoDB" id="2018507at2759"/>
<dbReference type="PANTHER" id="PTHR22967">
    <property type="entry name" value="SERINE/THREONINE PROTEIN KINASE"/>
    <property type="match status" value="1"/>
</dbReference>
<dbReference type="FunFam" id="1.10.510.10:FF:000441">
    <property type="entry name" value="Serine/threonine protein kinase"/>
    <property type="match status" value="1"/>
</dbReference>
<evidence type="ECO:0000256" key="2">
    <source>
        <dbReference type="ARBA" id="ARBA00012513"/>
    </source>
</evidence>
<keyword evidence="3" id="KW-0963">Cytoplasm</keyword>
<evidence type="ECO:0000313" key="14">
    <source>
        <dbReference type="EMBL" id="KUJ21205.1"/>
    </source>
</evidence>
<dbReference type="KEGG" id="psco:LY89DRAFT_609720"/>
<dbReference type="InterPro" id="IPR011009">
    <property type="entry name" value="Kinase-like_dom_sf"/>
</dbReference>
<feature type="region of interest" description="Disordered" evidence="12">
    <location>
        <begin position="340"/>
        <end position="359"/>
    </location>
</feature>
<dbReference type="EMBL" id="KQ947408">
    <property type="protein sequence ID" value="KUJ21205.1"/>
    <property type="molecule type" value="Genomic_DNA"/>
</dbReference>
<dbReference type="GO" id="GO:0007015">
    <property type="term" value="P:actin filament organization"/>
    <property type="evidence" value="ECO:0007669"/>
    <property type="project" value="TreeGrafter"/>
</dbReference>
<feature type="region of interest" description="Disordered" evidence="12">
    <location>
        <begin position="381"/>
        <end position="418"/>
    </location>
</feature>
<evidence type="ECO:0000256" key="10">
    <source>
        <dbReference type="ARBA" id="ARBA00047899"/>
    </source>
</evidence>
<name>A0A194XLT1_MOLSC</name>
<feature type="compositionally biased region" description="Polar residues" evidence="12">
    <location>
        <begin position="590"/>
        <end position="603"/>
    </location>
</feature>
<keyword evidence="4" id="KW-0723">Serine/threonine-protein kinase</keyword>
<dbReference type="Gene3D" id="1.10.510.10">
    <property type="entry name" value="Transferase(Phosphotransferase) domain 1"/>
    <property type="match status" value="1"/>
</dbReference>
<dbReference type="GO" id="GO:0004674">
    <property type="term" value="F:protein serine/threonine kinase activity"/>
    <property type="evidence" value="ECO:0007669"/>
    <property type="project" value="UniProtKB-KW"/>
</dbReference>
<dbReference type="GO" id="GO:0005737">
    <property type="term" value="C:cytoplasm"/>
    <property type="evidence" value="ECO:0007669"/>
    <property type="project" value="UniProtKB-SubCell"/>
</dbReference>
<keyword evidence="15" id="KW-1185">Reference proteome</keyword>
<comment type="catalytic activity">
    <reaction evidence="11">
        <text>L-seryl-[protein] + ATP = O-phospho-L-seryl-[protein] + ADP + H(+)</text>
        <dbReference type="Rhea" id="RHEA:17989"/>
        <dbReference type="Rhea" id="RHEA-COMP:9863"/>
        <dbReference type="Rhea" id="RHEA-COMP:11604"/>
        <dbReference type="ChEBI" id="CHEBI:15378"/>
        <dbReference type="ChEBI" id="CHEBI:29999"/>
        <dbReference type="ChEBI" id="CHEBI:30616"/>
        <dbReference type="ChEBI" id="CHEBI:83421"/>
        <dbReference type="ChEBI" id="CHEBI:456216"/>
        <dbReference type="EC" id="2.7.11.1"/>
    </reaction>
</comment>
<keyword evidence="9" id="KW-0067">ATP-binding</keyword>
<feature type="compositionally biased region" description="Basic and acidic residues" evidence="12">
    <location>
        <begin position="653"/>
        <end position="674"/>
    </location>
</feature>
<evidence type="ECO:0000313" key="15">
    <source>
        <dbReference type="Proteomes" id="UP000070700"/>
    </source>
</evidence>
<dbReference type="PROSITE" id="PS50011">
    <property type="entry name" value="PROTEIN_KINASE_DOM"/>
    <property type="match status" value="1"/>
</dbReference>
<dbReference type="Proteomes" id="UP000070700">
    <property type="component" value="Unassembled WGS sequence"/>
</dbReference>
<feature type="compositionally biased region" description="Basic and acidic residues" evidence="12">
    <location>
        <begin position="1041"/>
        <end position="1052"/>
    </location>
</feature>